<dbReference type="InterPro" id="IPR009000">
    <property type="entry name" value="Transl_B-barrel_sf"/>
</dbReference>
<dbReference type="Pfam" id="PF01782">
    <property type="entry name" value="RimM"/>
    <property type="match status" value="1"/>
</dbReference>
<dbReference type="InterPro" id="IPR056792">
    <property type="entry name" value="PRC_RimM"/>
</dbReference>
<accession>A0A397Q748</accession>
<sequence length="170" mass="18451">MSESERVRVGRITAAHGVRGEVKIRCFTEVPEDVGGYGPLQDADGHSFTFSALRPAKGPAVIARIEGVHDRNTAEALVGRDLFIPRDRLPPPEEDEWYYSDLIGLVAVNPDGDRLGHVIAVHDFGAGDLIEIAPPSGKPFMVPFTEQCVPDIKLADGTITVIPLRDADEL</sequence>
<dbReference type="PANTHER" id="PTHR33692">
    <property type="entry name" value="RIBOSOME MATURATION FACTOR RIMM"/>
    <property type="match status" value="1"/>
</dbReference>
<comment type="subcellular location">
    <subcellularLocation>
        <location evidence="5">Cytoplasm</location>
    </subcellularLocation>
</comment>
<dbReference type="EMBL" id="QXDF01000001">
    <property type="protein sequence ID" value="RIA55347.1"/>
    <property type="molecule type" value="Genomic_DNA"/>
</dbReference>
<evidence type="ECO:0000256" key="3">
    <source>
        <dbReference type="ARBA" id="ARBA00022552"/>
    </source>
</evidence>
<dbReference type="SUPFAM" id="SSF50346">
    <property type="entry name" value="PRC-barrel domain"/>
    <property type="match status" value="1"/>
</dbReference>
<evidence type="ECO:0000256" key="4">
    <source>
        <dbReference type="ARBA" id="ARBA00023186"/>
    </source>
</evidence>
<keyword evidence="9" id="KW-1185">Reference proteome</keyword>
<feature type="domain" description="Ribosome maturation factor RimM PRC barrel" evidence="7">
    <location>
        <begin position="100"/>
        <end position="163"/>
    </location>
</feature>
<dbReference type="InterPro" id="IPR011033">
    <property type="entry name" value="PRC_barrel-like_sf"/>
</dbReference>
<evidence type="ECO:0000313" key="9">
    <source>
        <dbReference type="Proteomes" id="UP000266273"/>
    </source>
</evidence>
<keyword evidence="3 5" id="KW-0698">rRNA processing</keyword>
<dbReference type="Proteomes" id="UP000266273">
    <property type="component" value="Unassembled WGS sequence"/>
</dbReference>
<dbReference type="GO" id="GO:0043022">
    <property type="term" value="F:ribosome binding"/>
    <property type="evidence" value="ECO:0007669"/>
    <property type="project" value="InterPro"/>
</dbReference>
<proteinExistence type="inferred from homology"/>
<comment type="similarity">
    <text evidence="5">Belongs to the RimM family.</text>
</comment>
<evidence type="ECO:0000259" key="7">
    <source>
        <dbReference type="Pfam" id="PF24986"/>
    </source>
</evidence>
<evidence type="ECO:0000256" key="1">
    <source>
        <dbReference type="ARBA" id="ARBA00022490"/>
    </source>
</evidence>
<evidence type="ECO:0000259" key="6">
    <source>
        <dbReference type="Pfam" id="PF01782"/>
    </source>
</evidence>
<dbReference type="PANTHER" id="PTHR33692:SF1">
    <property type="entry name" value="RIBOSOME MATURATION FACTOR RIMM"/>
    <property type="match status" value="1"/>
</dbReference>
<dbReference type="GO" id="GO:0006364">
    <property type="term" value="P:rRNA processing"/>
    <property type="evidence" value="ECO:0007669"/>
    <property type="project" value="UniProtKB-UniRule"/>
</dbReference>
<comment type="caution">
    <text evidence="8">The sequence shown here is derived from an EMBL/GenBank/DDBJ whole genome shotgun (WGS) entry which is preliminary data.</text>
</comment>
<organism evidence="8 9">
    <name type="scientific">Dichotomicrobium thermohalophilum</name>
    <dbReference type="NCBI Taxonomy" id="933063"/>
    <lineage>
        <taxon>Bacteria</taxon>
        <taxon>Pseudomonadati</taxon>
        <taxon>Pseudomonadota</taxon>
        <taxon>Alphaproteobacteria</taxon>
        <taxon>Hyphomicrobiales</taxon>
        <taxon>Hyphomicrobiaceae</taxon>
        <taxon>Dichotomicrobium</taxon>
    </lineage>
</organism>
<dbReference type="GO" id="GO:0005737">
    <property type="term" value="C:cytoplasm"/>
    <property type="evidence" value="ECO:0007669"/>
    <property type="project" value="UniProtKB-SubCell"/>
</dbReference>
<evidence type="ECO:0000256" key="2">
    <source>
        <dbReference type="ARBA" id="ARBA00022517"/>
    </source>
</evidence>
<name>A0A397Q748_9HYPH</name>
<dbReference type="SUPFAM" id="SSF50447">
    <property type="entry name" value="Translation proteins"/>
    <property type="match status" value="1"/>
</dbReference>
<dbReference type="NCBIfam" id="TIGR02273">
    <property type="entry name" value="16S_RimM"/>
    <property type="match status" value="1"/>
</dbReference>
<dbReference type="InterPro" id="IPR002676">
    <property type="entry name" value="RimM_N"/>
</dbReference>
<dbReference type="InterPro" id="IPR036976">
    <property type="entry name" value="RimM_N_sf"/>
</dbReference>
<dbReference type="HAMAP" id="MF_00014">
    <property type="entry name" value="Ribosome_mat_RimM"/>
    <property type="match status" value="1"/>
</dbReference>
<evidence type="ECO:0000256" key="5">
    <source>
        <dbReference type="HAMAP-Rule" id="MF_00014"/>
    </source>
</evidence>
<dbReference type="OrthoDB" id="9788191at2"/>
<keyword evidence="1 5" id="KW-0963">Cytoplasm</keyword>
<comment type="subunit">
    <text evidence="5">Binds ribosomal protein uS19.</text>
</comment>
<reference evidence="8 9" key="1">
    <citation type="submission" date="2018-08" db="EMBL/GenBank/DDBJ databases">
        <title>Genomic Encyclopedia of Archaeal and Bacterial Type Strains, Phase II (KMG-II): from individual species to whole genera.</title>
        <authorList>
            <person name="Goeker M."/>
        </authorList>
    </citation>
    <scope>NUCLEOTIDE SEQUENCE [LARGE SCALE GENOMIC DNA]</scope>
    <source>
        <strain evidence="8 9">DSM 5002</strain>
    </source>
</reference>
<dbReference type="GO" id="GO:0042274">
    <property type="term" value="P:ribosomal small subunit biogenesis"/>
    <property type="evidence" value="ECO:0007669"/>
    <property type="project" value="UniProtKB-UniRule"/>
</dbReference>
<dbReference type="GO" id="GO:0005840">
    <property type="term" value="C:ribosome"/>
    <property type="evidence" value="ECO:0007669"/>
    <property type="project" value="InterPro"/>
</dbReference>
<dbReference type="InterPro" id="IPR011961">
    <property type="entry name" value="RimM"/>
</dbReference>
<dbReference type="Gene3D" id="2.40.30.60">
    <property type="entry name" value="RimM"/>
    <property type="match status" value="1"/>
</dbReference>
<dbReference type="RefSeq" id="WP_119060261.1">
    <property type="nucleotide sequence ID" value="NZ_QXDF01000001.1"/>
</dbReference>
<comment type="function">
    <text evidence="5">An accessory protein needed during the final step in the assembly of 30S ribosomal subunit, possibly for assembly of the head region. Essential for efficient processing of 16S rRNA. May be needed both before and after RbfA during the maturation of 16S rRNA. It has affinity for free ribosomal 30S subunits but not for 70S ribosomes.</text>
</comment>
<feature type="domain" description="RimM N-terminal" evidence="6">
    <location>
        <begin position="9"/>
        <end position="87"/>
    </location>
</feature>
<evidence type="ECO:0000313" key="8">
    <source>
        <dbReference type="EMBL" id="RIA55347.1"/>
    </source>
</evidence>
<gene>
    <name evidence="5" type="primary">rimM</name>
    <name evidence="8" type="ORF">BXY53_0409</name>
</gene>
<keyword evidence="2 5" id="KW-0690">Ribosome biogenesis</keyword>
<dbReference type="Pfam" id="PF24986">
    <property type="entry name" value="PRC_RimM"/>
    <property type="match status" value="1"/>
</dbReference>
<comment type="domain">
    <text evidence="5">The PRC barrel domain binds ribosomal protein uS19.</text>
</comment>
<dbReference type="AlphaFoldDB" id="A0A397Q748"/>
<protein>
    <recommendedName>
        <fullName evidence="5">Ribosome maturation factor RimM</fullName>
    </recommendedName>
</protein>
<dbReference type="Gene3D" id="2.30.30.240">
    <property type="entry name" value="PRC-barrel domain"/>
    <property type="match status" value="1"/>
</dbReference>
<keyword evidence="4 5" id="KW-0143">Chaperone</keyword>